<dbReference type="PANTHER" id="PTHR14905:SF7">
    <property type="entry name" value="VON WILLEBRAND FACTOR A DOMAIN-CONTAINING PROTEIN 7"/>
    <property type="match status" value="1"/>
</dbReference>
<feature type="compositionally biased region" description="Low complexity" evidence="1">
    <location>
        <begin position="627"/>
        <end position="641"/>
    </location>
</feature>
<sequence length="755" mass="80686">MSRILIVISGIGYEITAVDVAGLQKLPLQTIINLCMALGFLAHGYATNEFEVTEERLGVYLPTEHIDNPKGYPDDARKYNPKLRPPVDPRELEIDPQNGSWDTSKGLVRRTLEHCIHMGRQHRANGRKQDEYEAYRLLGQALHTLEDFAAHSNFCELALVNLGHNDIFLHVGDQVRIQAHNGKWVAPLVTGTFGSADFIHSLLGEATDHISQASVTDLNSELEKARAKSGPMSRGGSPSDTLRNLFFNLPGGGGSEMAREMDSIERIRAEPMQGGKSPEQMSPQEVHAVLWQVLSFRDSVAKKIEKTIEKIPGLGPLIEKIMDSVSVFVFTTLEPFLRPLMKTATTQLMAASGEVINKQDQYEVFNDPRASDPTHSFLSKDHFNLILNEPAGNLGKIVLTHAVTLVVKAWDDQSMNVSHVVEDILSSLFHPDFHDRNSKIQSQMMEYMQKWVQGLGNKQNEILHRLSKDSIRNHQNIRLGGEGGVAAAQGSYAQNAGLQTQHEIQGYVSQIPIVGSAANMIGNMGGSGAHAGGHGGAHGHSPAGMMGNMGNMSGMMGKLGEAQSFMGQFGQGAGQRKDALSGYSSEGAGGMPSSGPPQSGYSSYPGSTEQPSYPGSTEQSSFPSAVGQSSYSSGGSSFPGSGPSPGFPGGPPSQSAYAPPSGPPSYGMPSESGYSPNYGSSYDSPPQPNPGPTGYGPSYSMPQGGPSFPGAPPPGQDFPGAEPYGAPPPFPGAPHHGHHHGHGYGGPPPDRPFGW</sequence>
<dbReference type="Proteomes" id="UP000309038">
    <property type="component" value="Unassembled WGS sequence"/>
</dbReference>
<feature type="compositionally biased region" description="Low complexity" evidence="1">
    <location>
        <begin position="593"/>
        <end position="607"/>
    </location>
</feature>
<comment type="caution">
    <text evidence="2">The sequence shown here is derived from an EMBL/GenBank/DDBJ whole genome shotgun (WGS) entry which is preliminary data.</text>
</comment>
<accession>A0A4S4KQR7</accession>
<name>A0A4S4KQR7_9APHY</name>
<organism evidence="2 3">
    <name type="scientific">Hermanssonia centrifuga</name>
    <dbReference type="NCBI Taxonomy" id="98765"/>
    <lineage>
        <taxon>Eukaryota</taxon>
        <taxon>Fungi</taxon>
        <taxon>Dikarya</taxon>
        <taxon>Basidiomycota</taxon>
        <taxon>Agaricomycotina</taxon>
        <taxon>Agaricomycetes</taxon>
        <taxon>Polyporales</taxon>
        <taxon>Meruliaceae</taxon>
        <taxon>Hermanssonia</taxon>
    </lineage>
</organism>
<feature type="compositionally biased region" description="Polar residues" evidence="1">
    <location>
        <begin position="608"/>
        <end position="623"/>
    </location>
</feature>
<reference evidence="2 3" key="1">
    <citation type="submission" date="2019-02" db="EMBL/GenBank/DDBJ databases">
        <title>Genome sequencing of the rare red list fungi Phlebia centrifuga.</title>
        <authorList>
            <person name="Buettner E."/>
            <person name="Kellner H."/>
        </authorList>
    </citation>
    <scope>NUCLEOTIDE SEQUENCE [LARGE SCALE GENOMIC DNA]</scope>
    <source>
        <strain evidence="2 3">DSM 108282</strain>
    </source>
</reference>
<proteinExistence type="predicted"/>
<feature type="region of interest" description="Disordered" evidence="1">
    <location>
        <begin position="570"/>
        <end position="755"/>
    </location>
</feature>
<dbReference type="InterPro" id="IPR052577">
    <property type="entry name" value="VWA7"/>
</dbReference>
<feature type="region of interest" description="Disordered" evidence="1">
    <location>
        <begin position="530"/>
        <end position="549"/>
    </location>
</feature>
<dbReference type="PANTHER" id="PTHR14905">
    <property type="entry name" value="NG37"/>
    <property type="match status" value="1"/>
</dbReference>
<evidence type="ECO:0000313" key="2">
    <source>
        <dbReference type="EMBL" id="THH00965.1"/>
    </source>
</evidence>
<dbReference type="AlphaFoldDB" id="A0A4S4KQR7"/>
<feature type="compositionally biased region" description="Low complexity" evidence="1">
    <location>
        <begin position="652"/>
        <end position="676"/>
    </location>
</feature>
<dbReference type="EMBL" id="SGPJ01000035">
    <property type="protein sequence ID" value="THH00965.1"/>
    <property type="molecule type" value="Genomic_DNA"/>
</dbReference>
<feature type="compositionally biased region" description="Low complexity" evidence="1">
    <location>
        <begin position="539"/>
        <end position="549"/>
    </location>
</feature>
<evidence type="ECO:0000313" key="3">
    <source>
        <dbReference type="Proteomes" id="UP000309038"/>
    </source>
</evidence>
<dbReference type="InterPro" id="IPR010816">
    <property type="entry name" value="Het-C"/>
</dbReference>
<evidence type="ECO:0008006" key="4">
    <source>
        <dbReference type="Google" id="ProtNLM"/>
    </source>
</evidence>
<dbReference type="Pfam" id="PF07217">
    <property type="entry name" value="Het-C"/>
    <property type="match status" value="1"/>
</dbReference>
<gene>
    <name evidence="2" type="ORF">EW026_g1647</name>
</gene>
<protein>
    <recommendedName>
        <fullName evidence="4">Het-C-domain-containing protein</fullName>
    </recommendedName>
</protein>
<feature type="compositionally biased region" description="Pro residues" evidence="1">
    <location>
        <begin position="746"/>
        <end position="755"/>
    </location>
</feature>
<keyword evidence="3" id="KW-1185">Reference proteome</keyword>
<evidence type="ECO:0000256" key="1">
    <source>
        <dbReference type="SAM" id="MobiDB-lite"/>
    </source>
</evidence>